<dbReference type="AlphaFoldDB" id="B9SSX6"/>
<dbReference type="SMART" id="SM00710">
    <property type="entry name" value="PbH1"/>
    <property type="match status" value="7"/>
</dbReference>
<evidence type="ECO:0000256" key="4">
    <source>
        <dbReference type="ARBA" id="ARBA00022525"/>
    </source>
</evidence>
<dbReference type="InParanoid" id="B9SSX6"/>
<keyword evidence="12" id="KW-1185">Reference proteome</keyword>
<organism evidence="11 12">
    <name type="scientific">Ricinus communis</name>
    <name type="common">Castor bean</name>
    <dbReference type="NCBI Taxonomy" id="3988"/>
    <lineage>
        <taxon>Eukaryota</taxon>
        <taxon>Viridiplantae</taxon>
        <taxon>Streptophyta</taxon>
        <taxon>Embryophyta</taxon>
        <taxon>Tracheophyta</taxon>
        <taxon>Spermatophyta</taxon>
        <taxon>Magnoliopsida</taxon>
        <taxon>eudicotyledons</taxon>
        <taxon>Gunneridae</taxon>
        <taxon>Pentapetalae</taxon>
        <taxon>rosids</taxon>
        <taxon>fabids</taxon>
        <taxon>Malpighiales</taxon>
        <taxon>Euphorbiaceae</taxon>
        <taxon>Acalyphoideae</taxon>
        <taxon>Acalypheae</taxon>
        <taxon>Ricinus</taxon>
    </lineage>
</organism>
<dbReference type="eggNOG" id="ENOG502RPZQ">
    <property type="taxonomic scope" value="Eukaryota"/>
</dbReference>
<dbReference type="SUPFAM" id="SSF51126">
    <property type="entry name" value="Pectin lyase-like"/>
    <property type="match status" value="1"/>
</dbReference>
<dbReference type="EC" id="3.2.1.67" evidence="11"/>
<dbReference type="Gene3D" id="2.160.20.10">
    <property type="entry name" value="Single-stranded right-handed beta-helix, Pectin lyase-like"/>
    <property type="match status" value="1"/>
</dbReference>
<dbReference type="STRING" id="3988.B9SSX6"/>
<evidence type="ECO:0000256" key="10">
    <source>
        <dbReference type="SAM" id="SignalP"/>
    </source>
</evidence>
<dbReference type="GO" id="GO:0004650">
    <property type="term" value="F:polygalacturonase activity"/>
    <property type="evidence" value="ECO:0007669"/>
    <property type="project" value="InterPro"/>
</dbReference>
<dbReference type="PANTHER" id="PTHR31375">
    <property type="match status" value="1"/>
</dbReference>
<proteinExistence type="inferred from homology"/>
<dbReference type="InterPro" id="IPR012334">
    <property type="entry name" value="Pectin_lyas_fold"/>
</dbReference>
<evidence type="ECO:0000256" key="1">
    <source>
        <dbReference type="ARBA" id="ARBA00004191"/>
    </source>
</evidence>
<name>B9SSX6_RICCO</name>
<evidence type="ECO:0000256" key="9">
    <source>
        <dbReference type="RuleBase" id="RU361169"/>
    </source>
</evidence>
<evidence type="ECO:0000256" key="7">
    <source>
        <dbReference type="ARBA" id="ARBA00023316"/>
    </source>
</evidence>
<keyword evidence="7" id="KW-0961">Cell wall biogenesis/degradation</keyword>
<comment type="subcellular location">
    <subcellularLocation>
        <location evidence="1">Secreted</location>
        <location evidence="1">Cell wall</location>
    </subcellularLocation>
</comment>
<dbReference type="GO" id="GO:0071555">
    <property type="term" value="P:cell wall organization"/>
    <property type="evidence" value="ECO:0007669"/>
    <property type="project" value="UniProtKB-KW"/>
</dbReference>
<keyword evidence="10" id="KW-0732">Signal</keyword>
<evidence type="ECO:0000313" key="11">
    <source>
        <dbReference type="EMBL" id="EEF33279.1"/>
    </source>
</evidence>
<sequence length="390" mass="42101">MSKIMIYCALFLIFFSSSFHESNAAYNVVSFGAKPDGKSDSSQAFVRAWLSACRSTGPATVYVPKGSFLVKPVEFSGPCKNKISFWIDGKIIAPTNYWSFGTSGFWILFYKVSRVTIHGGTLDARGASFWACKRAGKVCPPGARSISFVGSSDVVVSGLTSMNSQMFHIAIHKSHNIVLQKLKIIAPSLSPNTDGLHMQSSTGITIKDSTITTGDDCISLGPGSQNIWIQRIACGPGHGISIGSLAQYKNEEGVQNVTVANVVFTGTQNGVRIKSWERPSTAFVKNILFRDIVMKNTYNPIIIDQEYCPNGRGCPNQSSGVKISGVTYKNIRGTSAMRVAMNFLCSSSNPCRGLKLQNIKLTYLSRGTATSSCIHAHGSTAGVVIPRSCF</sequence>
<dbReference type="Proteomes" id="UP000008311">
    <property type="component" value="Unassembled WGS sequence"/>
</dbReference>
<dbReference type="Pfam" id="PF00295">
    <property type="entry name" value="Glyco_hydro_28"/>
    <property type="match status" value="1"/>
</dbReference>
<feature type="chain" id="PRO_5002889667" evidence="10">
    <location>
        <begin position="25"/>
        <end position="390"/>
    </location>
</feature>
<evidence type="ECO:0000313" key="12">
    <source>
        <dbReference type="Proteomes" id="UP000008311"/>
    </source>
</evidence>
<feature type="active site" evidence="8">
    <location>
        <position position="238"/>
    </location>
</feature>
<evidence type="ECO:0000256" key="3">
    <source>
        <dbReference type="ARBA" id="ARBA00022512"/>
    </source>
</evidence>
<evidence type="ECO:0000256" key="2">
    <source>
        <dbReference type="ARBA" id="ARBA00008834"/>
    </source>
</evidence>
<dbReference type="InterPro" id="IPR000743">
    <property type="entry name" value="Glyco_hydro_28"/>
</dbReference>
<dbReference type="PROSITE" id="PS00502">
    <property type="entry name" value="POLYGALACTURONASE"/>
    <property type="match status" value="1"/>
</dbReference>
<evidence type="ECO:0000256" key="8">
    <source>
        <dbReference type="PROSITE-ProRule" id="PRU10052"/>
    </source>
</evidence>
<feature type="signal peptide" evidence="10">
    <location>
        <begin position="1"/>
        <end position="24"/>
    </location>
</feature>
<dbReference type="GO" id="GO:0047911">
    <property type="term" value="F:galacturan 1,4-alpha-galacturonidase activity"/>
    <property type="evidence" value="ECO:0007669"/>
    <property type="project" value="UniProtKB-EC"/>
</dbReference>
<dbReference type="InterPro" id="IPR006626">
    <property type="entry name" value="PbH1"/>
</dbReference>
<evidence type="ECO:0000256" key="5">
    <source>
        <dbReference type="ARBA" id="ARBA00022801"/>
    </source>
</evidence>
<gene>
    <name evidence="11" type="ORF">RCOM_1267870</name>
</gene>
<evidence type="ECO:0000256" key="6">
    <source>
        <dbReference type="ARBA" id="ARBA00023295"/>
    </source>
</evidence>
<comment type="similarity">
    <text evidence="2 9">Belongs to the glycosyl hydrolase 28 family.</text>
</comment>
<keyword evidence="3" id="KW-0134">Cell wall</keyword>
<dbReference type="InterPro" id="IPR011050">
    <property type="entry name" value="Pectin_lyase_fold/virulence"/>
</dbReference>
<keyword evidence="5 9" id="KW-0378">Hydrolase</keyword>
<dbReference type="EMBL" id="EQ974119">
    <property type="protein sequence ID" value="EEF33279.1"/>
    <property type="molecule type" value="Genomic_DNA"/>
</dbReference>
<dbReference type="GO" id="GO:0005975">
    <property type="term" value="P:carbohydrate metabolic process"/>
    <property type="evidence" value="ECO:0007669"/>
    <property type="project" value="InterPro"/>
</dbReference>
<reference evidence="12" key="1">
    <citation type="journal article" date="2010" name="Nat. Biotechnol.">
        <title>Draft genome sequence of the oilseed species Ricinus communis.</title>
        <authorList>
            <person name="Chan A.P."/>
            <person name="Crabtree J."/>
            <person name="Zhao Q."/>
            <person name="Lorenzi H."/>
            <person name="Orvis J."/>
            <person name="Puiu D."/>
            <person name="Melake-Berhan A."/>
            <person name="Jones K.M."/>
            <person name="Redman J."/>
            <person name="Chen G."/>
            <person name="Cahoon E.B."/>
            <person name="Gedil M."/>
            <person name="Stanke M."/>
            <person name="Haas B.J."/>
            <person name="Wortman J.R."/>
            <person name="Fraser-Liggett C.M."/>
            <person name="Ravel J."/>
            <person name="Rabinowicz P.D."/>
        </authorList>
    </citation>
    <scope>NUCLEOTIDE SEQUENCE [LARGE SCALE GENOMIC DNA]</scope>
    <source>
        <strain evidence="12">cv. Hale</strain>
    </source>
</reference>
<keyword evidence="4" id="KW-0964">Secreted</keyword>
<keyword evidence="6 9" id="KW-0326">Glycosidase</keyword>
<protein>
    <submittedName>
        <fullName evidence="11">Polygalacturonase, putative</fullName>
        <ecNumber evidence="11">3.2.1.67</ecNumber>
    </submittedName>
</protein>
<accession>B9SSX6</accession>
<dbReference type="FunFam" id="2.160.20.10:FF:000004">
    <property type="entry name" value="Pectin lyase-like superfamily protein"/>
    <property type="match status" value="1"/>
</dbReference>